<sequence length="123" mass="14352">MFKDYPNRISKGEEKHKTEVELCEMADLVVGVGPKLSEAFRSYFQFVNVCQVMEERKQRSVLVFGRGDAEDFKLKGFDIVGKAVATRYPSCVCWRPRWKTRRSSETVHRMWCSCKSFESKGIR</sequence>
<gene>
    <name evidence="1" type="ORF">PLOB_00049429</name>
</gene>
<keyword evidence="2" id="KW-1185">Reference proteome</keyword>
<evidence type="ECO:0000313" key="2">
    <source>
        <dbReference type="Proteomes" id="UP001159405"/>
    </source>
</evidence>
<name>A0ABN8SJQ1_9CNID</name>
<organism evidence="1 2">
    <name type="scientific">Porites lobata</name>
    <dbReference type="NCBI Taxonomy" id="104759"/>
    <lineage>
        <taxon>Eukaryota</taxon>
        <taxon>Metazoa</taxon>
        <taxon>Cnidaria</taxon>
        <taxon>Anthozoa</taxon>
        <taxon>Hexacorallia</taxon>
        <taxon>Scleractinia</taxon>
        <taxon>Fungiina</taxon>
        <taxon>Poritidae</taxon>
        <taxon>Porites</taxon>
    </lineage>
</organism>
<reference evidence="1 2" key="1">
    <citation type="submission" date="2022-05" db="EMBL/GenBank/DDBJ databases">
        <authorList>
            <consortium name="Genoscope - CEA"/>
            <person name="William W."/>
        </authorList>
    </citation>
    <scope>NUCLEOTIDE SEQUENCE [LARGE SCALE GENOMIC DNA]</scope>
</reference>
<protein>
    <recommendedName>
        <fullName evidence="3">Granule-bound starch synthase</fullName>
    </recommendedName>
</protein>
<dbReference type="Proteomes" id="UP001159405">
    <property type="component" value="Unassembled WGS sequence"/>
</dbReference>
<dbReference type="EMBL" id="CALNXK010000951">
    <property type="protein sequence ID" value="CAH3190918.1"/>
    <property type="molecule type" value="Genomic_DNA"/>
</dbReference>
<evidence type="ECO:0000313" key="1">
    <source>
        <dbReference type="EMBL" id="CAH3190918.1"/>
    </source>
</evidence>
<comment type="caution">
    <text evidence="1">The sequence shown here is derived from an EMBL/GenBank/DDBJ whole genome shotgun (WGS) entry which is preliminary data.</text>
</comment>
<accession>A0ABN8SJQ1</accession>
<dbReference type="Pfam" id="PF20706">
    <property type="entry name" value="GT4-conflict"/>
    <property type="match status" value="1"/>
</dbReference>
<proteinExistence type="predicted"/>
<evidence type="ECO:0008006" key="3">
    <source>
        <dbReference type="Google" id="ProtNLM"/>
    </source>
</evidence>